<dbReference type="EMBL" id="LSRX01000050">
    <property type="protein sequence ID" value="OLQ12008.1"/>
    <property type="molecule type" value="Genomic_DNA"/>
</dbReference>
<dbReference type="Proteomes" id="UP000186817">
    <property type="component" value="Unassembled WGS sequence"/>
</dbReference>
<feature type="coiled-coil region" evidence="1">
    <location>
        <begin position="226"/>
        <end position="253"/>
    </location>
</feature>
<evidence type="ECO:0000256" key="1">
    <source>
        <dbReference type="SAM" id="Coils"/>
    </source>
</evidence>
<evidence type="ECO:0000256" key="2">
    <source>
        <dbReference type="SAM" id="MobiDB-lite"/>
    </source>
</evidence>
<keyword evidence="5" id="KW-1185">Reference proteome</keyword>
<keyword evidence="3" id="KW-0472">Membrane</keyword>
<proteinExistence type="predicted"/>
<evidence type="ECO:0000313" key="4">
    <source>
        <dbReference type="EMBL" id="OLQ12008.1"/>
    </source>
</evidence>
<organism evidence="4 5">
    <name type="scientific">Symbiodinium microadriaticum</name>
    <name type="common">Dinoflagellate</name>
    <name type="synonym">Zooxanthella microadriatica</name>
    <dbReference type="NCBI Taxonomy" id="2951"/>
    <lineage>
        <taxon>Eukaryota</taxon>
        <taxon>Sar</taxon>
        <taxon>Alveolata</taxon>
        <taxon>Dinophyceae</taxon>
        <taxon>Suessiales</taxon>
        <taxon>Symbiodiniaceae</taxon>
        <taxon>Symbiodinium</taxon>
    </lineage>
</organism>
<gene>
    <name evidence="4" type="ORF">AK812_SmicGene4094</name>
</gene>
<comment type="caution">
    <text evidence="4">The sequence shown here is derived from an EMBL/GenBank/DDBJ whole genome shotgun (WGS) entry which is preliminary data.</text>
</comment>
<dbReference type="OrthoDB" id="443947at2759"/>
<reference evidence="4 5" key="1">
    <citation type="submission" date="2016-02" db="EMBL/GenBank/DDBJ databases">
        <title>Genome analysis of coral dinoflagellate symbionts highlights evolutionary adaptations to a symbiotic lifestyle.</title>
        <authorList>
            <person name="Aranda M."/>
            <person name="Li Y."/>
            <person name="Liew Y.J."/>
            <person name="Baumgarten S."/>
            <person name="Simakov O."/>
            <person name="Wilson M."/>
            <person name="Piel J."/>
            <person name="Ashoor H."/>
            <person name="Bougouffa S."/>
            <person name="Bajic V.B."/>
            <person name="Ryu T."/>
            <person name="Ravasi T."/>
            <person name="Bayer T."/>
            <person name="Micklem G."/>
            <person name="Kim H."/>
            <person name="Bhak J."/>
            <person name="Lajeunesse T.C."/>
            <person name="Voolstra C.R."/>
        </authorList>
    </citation>
    <scope>NUCLEOTIDE SEQUENCE [LARGE SCALE GENOMIC DNA]</scope>
    <source>
        <strain evidence="4 5">CCMP2467</strain>
    </source>
</reference>
<keyword evidence="1" id="KW-0175">Coiled coil</keyword>
<feature type="region of interest" description="Disordered" evidence="2">
    <location>
        <begin position="398"/>
        <end position="433"/>
    </location>
</feature>
<protein>
    <submittedName>
        <fullName evidence="4">Uncharacterized protein</fullName>
    </submittedName>
</protein>
<evidence type="ECO:0000256" key="3">
    <source>
        <dbReference type="SAM" id="Phobius"/>
    </source>
</evidence>
<dbReference type="AlphaFoldDB" id="A0A1Q9EX29"/>
<sequence>MDAMSGVVEAEMQSPLHGASVDSLSSFLRVASMLVEVDLPALSMLVAFVLVCSLLGYVVLHRGQSNLCLRVVSLSDDVQTLGNMVASLSGELQSITSVMQTLRDASGTDSVASHTLPPQPLDDTCLRCIDAKLLDIASQTASLQRLLGSLEAQQTIARLEEIQDMLQSTKVTEDQLLTSVAALAPKVTAIHTTVANLDSLVTGQQALALDVKRGFASMETQGDGILKQSQDTLKCVQQEAKELKDKLIKLETVNDSISGSCKQLSLDIHVSRTKHEQKMDAFLADFKQFCGQANSSLRELGNSLRGLGPLMPGMKTMQDGMTNAIDYLATAFKVQERVDSVIHNMQEQTNNIEDRMLRLESMVVGITDTSNESADVEQQLKESLNLLHDQIGTVLERLPKLPKRSPPSQDPGSSAPTASTTPPPAAAPQPAQDTSIPLRLSEHLLPVQRNMGFPQNSPTASPDAIFHEVTLLNSGIHFRREVASGLLTLQDNGSPSDDAVPQVAEARITKAKGNPKVVAARASGVKAFSEKCELPSEGTPQQLAFRIVSTSSEC</sequence>
<keyword evidence="3" id="KW-0812">Transmembrane</keyword>
<keyword evidence="3" id="KW-1133">Transmembrane helix</keyword>
<evidence type="ECO:0000313" key="5">
    <source>
        <dbReference type="Proteomes" id="UP000186817"/>
    </source>
</evidence>
<feature type="transmembrane region" description="Helical" evidence="3">
    <location>
        <begin position="41"/>
        <end position="60"/>
    </location>
</feature>
<name>A0A1Q9EX29_SYMMI</name>
<accession>A0A1Q9EX29</accession>